<name>A0AAV6X4Y8_9LAMI</name>
<reference evidence="2" key="1">
    <citation type="submission" date="2019-10" db="EMBL/GenBank/DDBJ databases">
        <authorList>
            <person name="Zhang R."/>
            <person name="Pan Y."/>
            <person name="Wang J."/>
            <person name="Ma R."/>
            <person name="Yu S."/>
        </authorList>
    </citation>
    <scope>NUCLEOTIDE SEQUENCE</scope>
    <source>
        <strain evidence="2">LA-IB0</strain>
        <tissue evidence="2">Leaf</tissue>
    </source>
</reference>
<protein>
    <recommendedName>
        <fullName evidence="1">F-box domain-containing protein</fullName>
    </recommendedName>
</protein>
<proteinExistence type="predicted"/>
<dbReference type="PANTHER" id="PTHR31672">
    <property type="entry name" value="BNACNNG10540D PROTEIN"/>
    <property type="match status" value="1"/>
</dbReference>
<dbReference type="InterPro" id="IPR050796">
    <property type="entry name" value="SCF_F-box_component"/>
</dbReference>
<keyword evidence="3" id="KW-1185">Reference proteome</keyword>
<accession>A0AAV6X4Y8</accession>
<dbReference type="Pfam" id="PF07734">
    <property type="entry name" value="FBA_1"/>
    <property type="match status" value="1"/>
</dbReference>
<dbReference type="InterPro" id="IPR036047">
    <property type="entry name" value="F-box-like_dom_sf"/>
</dbReference>
<dbReference type="EMBL" id="WHWC01000010">
    <property type="protein sequence ID" value="KAG8375184.1"/>
    <property type="molecule type" value="Genomic_DNA"/>
</dbReference>
<dbReference type="InterPro" id="IPR011043">
    <property type="entry name" value="Gal_Oxase/kelch_b-propeller"/>
</dbReference>
<dbReference type="InterPro" id="IPR001810">
    <property type="entry name" value="F-box_dom"/>
</dbReference>
<evidence type="ECO:0000313" key="3">
    <source>
        <dbReference type="Proteomes" id="UP000826271"/>
    </source>
</evidence>
<dbReference type="SUPFAM" id="SSF81383">
    <property type="entry name" value="F-box domain"/>
    <property type="match status" value="1"/>
</dbReference>
<gene>
    <name evidence="2" type="ORF">BUALT_Bualt10G0073900</name>
</gene>
<feature type="domain" description="F-box" evidence="1">
    <location>
        <begin position="25"/>
        <end position="74"/>
    </location>
</feature>
<dbReference type="NCBIfam" id="TIGR01640">
    <property type="entry name" value="F_box_assoc_1"/>
    <property type="match status" value="1"/>
</dbReference>
<dbReference type="SMART" id="SM00256">
    <property type="entry name" value="FBOX"/>
    <property type="match status" value="1"/>
</dbReference>
<dbReference type="InterPro" id="IPR006527">
    <property type="entry name" value="F-box-assoc_dom_typ1"/>
</dbReference>
<evidence type="ECO:0000313" key="2">
    <source>
        <dbReference type="EMBL" id="KAG8375184.1"/>
    </source>
</evidence>
<dbReference type="Gene3D" id="1.20.1280.50">
    <property type="match status" value="1"/>
</dbReference>
<dbReference type="InterPro" id="IPR017451">
    <property type="entry name" value="F-box-assoc_interact_dom"/>
</dbReference>
<comment type="caution">
    <text evidence="2">The sequence shown here is derived from an EMBL/GenBank/DDBJ whole genome shotgun (WGS) entry which is preliminary data.</text>
</comment>
<dbReference type="Proteomes" id="UP000826271">
    <property type="component" value="Unassembled WGS sequence"/>
</dbReference>
<dbReference type="Pfam" id="PF00646">
    <property type="entry name" value="F-box"/>
    <property type="match status" value="1"/>
</dbReference>
<dbReference type="AlphaFoldDB" id="A0AAV6X4Y8"/>
<organism evidence="2 3">
    <name type="scientific">Buddleja alternifolia</name>
    <dbReference type="NCBI Taxonomy" id="168488"/>
    <lineage>
        <taxon>Eukaryota</taxon>
        <taxon>Viridiplantae</taxon>
        <taxon>Streptophyta</taxon>
        <taxon>Embryophyta</taxon>
        <taxon>Tracheophyta</taxon>
        <taxon>Spermatophyta</taxon>
        <taxon>Magnoliopsida</taxon>
        <taxon>eudicotyledons</taxon>
        <taxon>Gunneridae</taxon>
        <taxon>Pentapetalae</taxon>
        <taxon>asterids</taxon>
        <taxon>lamiids</taxon>
        <taxon>Lamiales</taxon>
        <taxon>Scrophulariaceae</taxon>
        <taxon>Buddlejeae</taxon>
        <taxon>Buddleja</taxon>
    </lineage>
</organism>
<dbReference type="PROSITE" id="PS50181">
    <property type="entry name" value="FBOX"/>
    <property type="match status" value="1"/>
</dbReference>
<dbReference type="SUPFAM" id="SSF50965">
    <property type="entry name" value="Galactose oxidase, central domain"/>
    <property type="match status" value="1"/>
</dbReference>
<dbReference type="PANTHER" id="PTHR31672:SF13">
    <property type="entry name" value="F-BOX PROTEIN CPR30-LIKE"/>
    <property type="match status" value="1"/>
</dbReference>
<evidence type="ECO:0000259" key="1">
    <source>
        <dbReference type="PROSITE" id="PS50181"/>
    </source>
</evidence>
<sequence length="399" mass="44791">MNRSCIRRIGGVMEEDRKALTTVSQFCLMDLPTAVLHDILFRLPINSIINVKFVCRALYKLLSNPNFALNYSKHSPFATFLLPDPSVLLEPPNLNLLEICVDSHDRECIRTIFKPKIPDWSKGYSCLSVVGACNGLLCLSVYKWGIGILYICNPLTGECITVAEHIAKARQIAVVYGFGFCRSTNNYKILKIVSNSWGAPESREGEILTVGVDDRWRVLDRVANLTIPHPFDCFNLVIVNEAFHWIVSNFGPTWISTFDLEEEKMGQLSHPHGLELNFACMKLTSTNNQLCLLDGSSPDEIVIWKMKEYGVADSWTKDMVLDISVSQVRVFSLVRILENGDLLSRHPVKGCSISYNPSKRELIEIKIPGLKSIDCSPSFLSLKELMMGGHSSTINMLSK</sequence>